<gene>
    <name evidence="2" type="ORF">BST47_02535</name>
</gene>
<dbReference type="GO" id="GO:0007165">
    <property type="term" value="P:signal transduction"/>
    <property type="evidence" value="ECO:0007669"/>
    <property type="project" value="InterPro"/>
</dbReference>
<dbReference type="AlphaFoldDB" id="A0A1X0K0X0"/>
<feature type="domain" description="TIR" evidence="1">
    <location>
        <begin position="3"/>
        <end position="121"/>
    </location>
</feature>
<dbReference type="OrthoDB" id="6194521at2"/>
<accession>A0A1X0K0X0</accession>
<dbReference type="EMBL" id="MVIM01000001">
    <property type="protein sequence ID" value="ORB68784.1"/>
    <property type="molecule type" value="Genomic_DNA"/>
</dbReference>
<sequence>MAVFLSYHNSRLETVAHVANYLARHQIDTWYAPRDIPSGAVWGQAIANAIRNCDALVLLFDASADTSKHIHREVDLADRAHIPIHWLRLDDVEPDELNYYLGTIQWIDWLDKRDEALDRLVRTLTRDVRKTPVILPAPSPPPEEDPLRKPAVLAPYVEWQPRHLTEVADDTIEEIIDGLVDIVATEGPILAHHAYRIYVKASGGHRVGKNVEEILTRATGRAVRTKRLTRIKDRLRKGDKTLYLPGTSPAHPRTLGPRGITDVPRSEIQALASALGLPFDSATTPRAVADQFGIQRLSDDTVNYIDTSLAYKFAIPSTDVPDEDDEQANLGDCEGAQRRLRRLGTILAEATDLATENYPAGAVVMFPSDQVITVQRANLWIDDAHVRLTMTPAELAAQYKKLYSDADTVEALIALADDDGWALNPNFHLAFRFAHGPQRWYPPRYISGPDYVRQWTDDLRDGRAGGRTKEQLRAPEFRHWLVERTYANKSDLPSLDDWLNDRPAGTQLHIRPSVEIRRSWQLTDAITSDAVGDFIGEVRAAIDRVLAALGEPILDQISNE</sequence>
<keyword evidence="3" id="KW-1185">Reference proteome</keyword>
<protein>
    <recommendedName>
        <fullName evidence="1">TIR domain-containing protein</fullName>
    </recommendedName>
</protein>
<dbReference type="RefSeq" id="WP_083123598.1">
    <property type="nucleotide sequence ID" value="NZ_MVIM01000001.1"/>
</dbReference>
<name>A0A1X0K0X0_9MYCO</name>
<evidence type="ECO:0000259" key="1">
    <source>
        <dbReference type="Pfam" id="PF13676"/>
    </source>
</evidence>
<organism evidence="2 3">
    <name type="scientific">Mycolicibacterium tusciae</name>
    <dbReference type="NCBI Taxonomy" id="75922"/>
    <lineage>
        <taxon>Bacteria</taxon>
        <taxon>Bacillati</taxon>
        <taxon>Actinomycetota</taxon>
        <taxon>Actinomycetes</taxon>
        <taxon>Mycobacteriales</taxon>
        <taxon>Mycobacteriaceae</taxon>
        <taxon>Mycolicibacterium</taxon>
    </lineage>
</organism>
<dbReference type="Proteomes" id="UP000192411">
    <property type="component" value="Unassembled WGS sequence"/>
</dbReference>
<evidence type="ECO:0000313" key="2">
    <source>
        <dbReference type="EMBL" id="ORB68784.1"/>
    </source>
</evidence>
<proteinExistence type="predicted"/>
<dbReference type="SUPFAM" id="SSF52200">
    <property type="entry name" value="Toll/Interleukin receptor TIR domain"/>
    <property type="match status" value="1"/>
</dbReference>
<dbReference type="Gene3D" id="3.40.50.10140">
    <property type="entry name" value="Toll/interleukin-1 receptor homology (TIR) domain"/>
    <property type="match status" value="1"/>
</dbReference>
<dbReference type="STRING" id="75922.BST47_02535"/>
<dbReference type="InterPro" id="IPR035897">
    <property type="entry name" value="Toll_tir_struct_dom_sf"/>
</dbReference>
<dbReference type="Pfam" id="PF13676">
    <property type="entry name" value="TIR_2"/>
    <property type="match status" value="1"/>
</dbReference>
<dbReference type="InterPro" id="IPR000157">
    <property type="entry name" value="TIR_dom"/>
</dbReference>
<comment type="caution">
    <text evidence="2">The sequence shown here is derived from an EMBL/GenBank/DDBJ whole genome shotgun (WGS) entry which is preliminary data.</text>
</comment>
<evidence type="ECO:0000313" key="3">
    <source>
        <dbReference type="Proteomes" id="UP000192411"/>
    </source>
</evidence>
<reference evidence="2 3" key="1">
    <citation type="submission" date="2017-02" db="EMBL/GenBank/DDBJ databases">
        <title>The new phylogeny of genus Mycobacterium.</title>
        <authorList>
            <person name="Tortoli E."/>
            <person name="Trovato A."/>
            <person name="Cirillo D.M."/>
        </authorList>
    </citation>
    <scope>NUCLEOTIDE SEQUENCE [LARGE SCALE GENOMIC DNA]</scope>
    <source>
        <strain evidence="2 3">DSM 44338</strain>
    </source>
</reference>